<reference evidence="3" key="1">
    <citation type="submission" date="2021-12" db="EMBL/GenBank/DDBJ databases">
        <authorList>
            <person name="King R."/>
        </authorList>
    </citation>
    <scope>NUCLEOTIDE SEQUENCE</scope>
</reference>
<dbReference type="GO" id="GO:0005886">
    <property type="term" value="C:plasma membrane"/>
    <property type="evidence" value="ECO:0007669"/>
    <property type="project" value="TreeGrafter"/>
</dbReference>
<accession>A0A9P0F6L6</accession>
<feature type="transmembrane region" description="Helical" evidence="2">
    <location>
        <begin position="398"/>
        <end position="422"/>
    </location>
</feature>
<organism evidence="3 4">
    <name type="scientific">Bemisia tabaci</name>
    <name type="common">Sweetpotato whitefly</name>
    <name type="synonym">Aleurodes tabaci</name>
    <dbReference type="NCBI Taxonomy" id="7038"/>
    <lineage>
        <taxon>Eukaryota</taxon>
        <taxon>Metazoa</taxon>
        <taxon>Ecdysozoa</taxon>
        <taxon>Arthropoda</taxon>
        <taxon>Hexapoda</taxon>
        <taxon>Insecta</taxon>
        <taxon>Pterygota</taxon>
        <taxon>Neoptera</taxon>
        <taxon>Paraneoptera</taxon>
        <taxon>Hemiptera</taxon>
        <taxon>Sternorrhyncha</taxon>
        <taxon>Aleyrodoidea</taxon>
        <taxon>Aleyrodidae</taxon>
        <taxon>Aleyrodinae</taxon>
        <taxon>Bemisia</taxon>
    </lineage>
</organism>
<feature type="transmembrane region" description="Helical" evidence="2">
    <location>
        <begin position="73"/>
        <end position="91"/>
    </location>
</feature>
<evidence type="ECO:0000256" key="2">
    <source>
        <dbReference type="SAM" id="Phobius"/>
    </source>
</evidence>
<evidence type="ECO:0008006" key="5">
    <source>
        <dbReference type="Google" id="ProtNLM"/>
    </source>
</evidence>
<protein>
    <recommendedName>
        <fullName evidence="5">Thiamine transporter 2</fullName>
    </recommendedName>
</protein>
<feature type="transmembrane region" description="Helical" evidence="2">
    <location>
        <begin position="366"/>
        <end position="386"/>
    </location>
</feature>
<name>A0A9P0F6L6_BEMTA</name>
<dbReference type="EMBL" id="OU963867">
    <property type="protein sequence ID" value="CAH0391219.1"/>
    <property type="molecule type" value="Genomic_DNA"/>
</dbReference>
<evidence type="ECO:0000256" key="1">
    <source>
        <dbReference type="ARBA" id="ARBA00005773"/>
    </source>
</evidence>
<feature type="transmembrane region" description="Helical" evidence="2">
    <location>
        <begin position="434"/>
        <end position="451"/>
    </location>
</feature>
<dbReference type="KEGG" id="btab:109032648"/>
<keyword evidence="2" id="KW-1133">Transmembrane helix</keyword>
<dbReference type="OrthoDB" id="18814at2759"/>
<dbReference type="SUPFAM" id="SSF103473">
    <property type="entry name" value="MFS general substrate transporter"/>
    <property type="match status" value="1"/>
</dbReference>
<keyword evidence="2" id="KW-0472">Membrane</keyword>
<feature type="transmembrane region" description="Helical" evidence="2">
    <location>
        <begin position="47"/>
        <end position="66"/>
    </location>
</feature>
<dbReference type="Proteomes" id="UP001152759">
    <property type="component" value="Chromosome 6"/>
</dbReference>
<dbReference type="Gene3D" id="1.20.1250.20">
    <property type="entry name" value="MFS general substrate transporter like domains"/>
    <property type="match status" value="1"/>
</dbReference>
<evidence type="ECO:0000313" key="3">
    <source>
        <dbReference type="EMBL" id="CAH0391219.1"/>
    </source>
</evidence>
<evidence type="ECO:0000313" key="4">
    <source>
        <dbReference type="Proteomes" id="UP001152759"/>
    </source>
</evidence>
<comment type="similarity">
    <text evidence="1">Belongs to the reduced folate carrier (RFC) transporter (TC 2.A.48) family.</text>
</comment>
<dbReference type="AlphaFoldDB" id="A0A9P0F6L6"/>
<feature type="transmembrane region" description="Helical" evidence="2">
    <location>
        <begin position="169"/>
        <end position="190"/>
    </location>
</feature>
<gene>
    <name evidence="3" type="ORF">BEMITA_LOCUS9861</name>
</gene>
<keyword evidence="4" id="KW-1185">Reference proteome</keyword>
<dbReference type="Pfam" id="PF01770">
    <property type="entry name" value="Folate_carrier"/>
    <property type="match status" value="1"/>
</dbReference>
<dbReference type="PANTHER" id="PTHR10686">
    <property type="entry name" value="FOLATE TRANSPORTER"/>
    <property type="match status" value="1"/>
</dbReference>
<dbReference type="PANTHER" id="PTHR10686:SF18">
    <property type="entry name" value="IP11787P-RELATED"/>
    <property type="match status" value="1"/>
</dbReference>
<dbReference type="InterPro" id="IPR036259">
    <property type="entry name" value="MFS_trans_sf"/>
</dbReference>
<sequence>MEINTKICLLVCAFAMAREFRPLEPFFAEFLIGPDVGFSEKQAVQDIFVIWAYSSFFLVILVFLITDFVRYKPIIIADGVAGIMTYVLLLGKPSVRMMQIEQMFYSFFFSSDTAYYTYMYAKIEDKMTYNRITGYVRACVLFGKFVSGCLSQLYVTIQHAGINASKLPLVYLSIGGMSVATFISLLLPPVKHTFYFHRKKTEGDSAMENPNAISVSTIQIWSPDASDQPQPQVKAVLSNSTPEIVEKSNGKYSTALKYFWSDFKCSFSNQKVIVWAFWWSVAGAGSNLVLSYCQVIWKQVIEENYPDVESKNGIVDCIYTALSAAASYKVGQLNVEWTRHSNALLTIGSLCLGVLVLFTSQLKNIYLLYGCHILFGLAYNTMLTVAEFEIAKQVKESCYGLVFGFIQFVTIAFTALWTMVIVEDTFFTFNIQRQFEFCALYFLAIGIYYLLRTIQYSIWGKDELK</sequence>
<dbReference type="InterPro" id="IPR002666">
    <property type="entry name" value="Folate_carrier"/>
</dbReference>
<proteinExistence type="inferred from homology"/>
<feature type="transmembrane region" description="Helical" evidence="2">
    <location>
        <begin position="343"/>
        <end position="360"/>
    </location>
</feature>
<keyword evidence="2" id="KW-0812">Transmembrane</keyword>
<feature type="transmembrane region" description="Helical" evidence="2">
    <location>
        <begin position="135"/>
        <end position="157"/>
    </location>
</feature>
<dbReference type="GO" id="GO:0090482">
    <property type="term" value="F:vitamin transmembrane transporter activity"/>
    <property type="evidence" value="ECO:0007669"/>
    <property type="project" value="InterPro"/>
</dbReference>